<sequence>MDPFRTSTNCKPTRWCSSGLRSDHRPRIRVSPRRVSSLPLPLLRVLLPSPRPAMANDGSPGGRAGRRCGSLTRVDLLTLLLAAALCSASYCLGIWHNSRGAADSRVLGPSAALAVGAASSCGGDADEPLDFETHHAAEHAGLSVSTPATMDTSTRRALRGATPGGTGHRGVAWAARGGDGGLRFADAGAVRA</sequence>
<evidence type="ECO:0000313" key="3">
    <source>
        <dbReference type="Proteomes" id="UP000004995"/>
    </source>
</evidence>
<name>K4AFH8_SETIT</name>
<dbReference type="AlphaFoldDB" id="K4AFH8"/>
<reference evidence="3" key="1">
    <citation type="journal article" date="2012" name="Nat. Biotechnol.">
        <title>Reference genome sequence of the model plant Setaria.</title>
        <authorList>
            <person name="Bennetzen J.L."/>
            <person name="Schmutz J."/>
            <person name="Wang H."/>
            <person name="Percifield R."/>
            <person name="Hawkins J."/>
            <person name="Pontaroli A.C."/>
            <person name="Estep M."/>
            <person name="Feng L."/>
            <person name="Vaughn J.N."/>
            <person name="Grimwood J."/>
            <person name="Jenkins J."/>
            <person name="Barry K."/>
            <person name="Lindquist E."/>
            <person name="Hellsten U."/>
            <person name="Deshpande S."/>
            <person name="Wang X."/>
            <person name="Wu X."/>
            <person name="Mitros T."/>
            <person name="Triplett J."/>
            <person name="Yang X."/>
            <person name="Ye C.Y."/>
            <person name="Mauro-Herrera M."/>
            <person name="Wang L."/>
            <person name="Li P."/>
            <person name="Sharma M."/>
            <person name="Sharma R."/>
            <person name="Ronald P.C."/>
            <person name="Panaud O."/>
            <person name="Kellogg E.A."/>
            <person name="Brutnell T.P."/>
            <person name="Doust A.N."/>
            <person name="Tuskan G.A."/>
            <person name="Rokhsar D."/>
            <person name="Devos K.M."/>
        </authorList>
    </citation>
    <scope>NUCLEOTIDE SEQUENCE [LARGE SCALE GENOMIC DNA]</scope>
    <source>
        <strain evidence="3">cv. Yugu1</strain>
    </source>
</reference>
<dbReference type="EMBL" id="AGNK02005912">
    <property type="status" value="NOT_ANNOTATED_CDS"/>
    <property type="molecule type" value="Genomic_DNA"/>
</dbReference>
<organism evidence="2 3">
    <name type="scientific">Setaria italica</name>
    <name type="common">Foxtail millet</name>
    <name type="synonym">Panicum italicum</name>
    <dbReference type="NCBI Taxonomy" id="4555"/>
    <lineage>
        <taxon>Eukaryota</taxon>
        <taxon>Viridiplantae</taxon>
        <taxon>Streptophyta</taxon>
        <taxon>Embryophyta</taxon>
        <taxon>Tracheophyta</taxon>
        <taxon>Spermatophyta</taxon>
        <taxon>Magnoliopsida</taxon>
        <taxon>Liliopsida</taxon>
        <taxon>Poales</taxon>
        <taxon>Poaceae</taxon>
        <taxon>PACMAD clade</taxon>
        <taxon>Panicoideae</taxon>
        <taxon>Panicodae</taxon>
        <taxon>Paniceae</taxon>
        <taxon>Cenchrinae</taxon>
        <taxon>Setaria</taxon>
    </lineage>
</organism>
<dbReference type="Proteomes" id="UP000004995">
    <property type="component" value="Unassembled WGS sequence"/>
</dbReference>
<dbReference type="InParanoid" id="K4AFH8"/>
<protein>
    <submittedName>
        <fullName evidence="2">Uncharacterized protein</fullName>
    </submittedName>
</protein>
<dbReference type="HOGENOM" id="CLU_122142_0_0_1"/>
<evidence type="ECO:0000256" key="1">
    <source>
        <dbReference type="SAM" id="MobiDB-lite"/>
    </source>
</evidence>
<reference evidence="2" key="2">
    <citation type="submission" date="2018-08" db="UniProtKB">
        <authorList>
            <consortium name="EnsemblPlants"/>
        </authorList>
    </citation>
    <scope>IDENTIFICATION</scope>
    <source>
        <strain evidence="2">Yugu1</strain>
    </source>
</reference>
<feature type="compositionally biased region" description="Polar residues" evidence="1">
    <location>
        <begin position="143"/>
        <end position="152"/>
    </location>
</feature>
<dbReference type="Gramene" id="KQK90244">
    <property type="protein sequence ID" value="KQK90244"/>
    <property type="gene ID" value="SETIT_037635mg"/>
</dbReference>
<feature type="region of interest" description="Disordered" evidence="1">
    <location>
        <begin position="138"/>
        <end position="171"/>
    </location>
</feature>
<dbReference type="OMA" id="WHNGRNA"/>
<dbReference type="eggNOG" id="ENOG502R3QI">
    <property type="taxonomic scope" value="Eukaryota"/>
</dbReference>
<evidence type="ECO:0000313" key="2">
    <source>
        <dbReference type="EnsemblPlants" id="KQK90244"/>
    </source>
</evidence>
<keyword evidence="3" id="KW-1185">Reference proteome</keyword>
<dbReference type="EnsemblPlants" id="KQK90244">
    <property type="protein sequence ID" value="KQK90244"/>
    <property type="gene ID" value="SETIT_037635mg"/>
</dbReference>
<accession>K4AFH8</accession>
<proteinExistence type="predicted"/>